<organism evidence="1 2">
    <name type="scientific">Pristionchus entomophagus</name>
    <dbReference type="NCBI Taxonomy" id="358040"/>
    <lineage>
        <taxon>Eukaryota</taxon>
        <taxon>Metazoa</taxon>
        <taxon>Ecdysozoa</taxon>
        <taxon>Nematoda</taxon>
        <taxon>Chromadorea</taxon>
        <taxon>Rhabditida</taxon>
        <taxon>Rhabditina</taxon>
        <taxon>Diplogasteromorpha</taxon>
        <taxon>Diplogasteroidea</taxon>
        <taxon>Neodiplogasteridae</taxon>
        <taxon>Pristionchus</taxon>
    </lineage>
</organism>
<dbReference type="AlphaFoldDB" id="A0AAV5T777"/>
<proteinExistence type="predicted"/>
<gene>
    <name evidence="1" type="ORF">PENTCL1PPCAC_12977</name>
</gene>
<comment type="caution">
    <text evidence="1">The sequence shown here is derived from an EMBL/GenBank/DDBJ whole genome shotgun (WGS) entry which is preliminary data.</text>
</comment>
<evidence type="ECO:0000313" key="2">
    <source>
        <dbReference type="Proteomes" id="UP001432027"/>
    </source>
</evidence>
<dbReference type="InterPro" id="IPR037176">
    <property type="entry name" value="Osmotin/thaumatin-like_sf"/>
</dbReference>
<dbReference type="Proteomes" id="UP001432027">
    <property type="component" value="Unassembled WGS sequence"/>
</dbReference>
<sequence length="169" mass="18475">SEVYLVGLRGGRTRRVWRRDNRHQSIIIMRSLLALLLLVAASSHGTVIITMRNSCPTLVFPFVQAHSGEVYNELLQKGEQRQFSYAGTQVTVRNVNGGATEAIVAVTSSLGFYAINVTHGFDTAMQLGPDDPTVATGSITCKSDNCFAPATIKNFITTYRGPYTLTFCP</sequence>
<dbReference type="SUPFAM" id="SSF49870">
    <property type="entry name" value="Osmotin, thaumatin-like protein"/>
    <property type="match status" value="1"/>
</dbReference>
<name>A0AAV5T777_9BILA</name>
<keyword evidence="2" id="KW-1185">Reference proteome</keyword>
<reference evidence="1" key="1">
    <citation type="submission" date="2023-10" db="EMBL/GenBank/DDBJ databases">
        <title>Genome assembly of Pristionchus species.</title>
        <authorList>
            <person name="Yoshida K."/>
            <person name="Sommer R.J."/>
        </authorList>
    </citation>
    <scope>NUCLEOTIDE SEQUENCE</scope>
    <source>
        <strain evidence="1">RS0144</strain>
    </source>
</reference>
<feature type="non-terminal residue" evidence="1">
    <location>
        <position position="1"/>
    </location>
</feature>
<dbReference type="EMBL" id="BTSX01000003">
    <property type="protein sequence ID" value="GMS90802.1"/>
    <property type="molecule type" value="Genomic_DNA"/>
</dbReference>
<protein>
    <submittedName>
        <fullName evidence="1">Uncharacterized protein</fullName>
    </submittedName>
</protein>
<accession>A0AAV5T777</accession>
<evidence type="ECO:0000313" key="1">
    <source>
        <dbReference type="EMBL" id="GMS90802.1"/>
    </source>
</evidence>